<gene>
    <name evidence="1" type="ORF">CVT25_008060</name>
</gene>
<reference evidence="1 2" key="1">
    <citation type="journal article" date="2018" name="Evol. Lett.">
        <title>Horizontal gene cluster transfer increased hallucinogenic mushroom diversity.</title>
        <authorList>
            <person name="Reynolds H.T."/>
            <person name="Vijayakumar V."/>
            <person name="Gluck-Thaler E."/>
            <person name="Korotkin H.B."/>
            <person name="Matheny P.B."/>
            <person name="Slot J.C."/>
        </authorList>
    </citation>
    <scope>NUCLEOTIDE SEQUENCE [LARGE SCALE GENOMIC DNA]</scope>
    <source>
        <strain evidence="1 2">2631</strain>
    </source>
</reference>
<sequence>MRHSPSPSTVDADNIQYALELQDFLAELSQDPEREAVASEIHGKASEVVLQNFYRDLLKPCVCLRSPSVDLRRRRDSSLAATSEEWEALGLDQSERWDHPL</sequence>
<dbReference type="EMBL" id="NHYD01003166">
    <property type="protein sequence ID" value="PPQ82194.1"/>
    <property type="molecule type" value="Genomic_DNA"/>
</dbReference>
<name>A0A409WUJ2_PSICY</name>
<dbReference type="InParanoid" id="A0A409WUJ2"/>
<evidence type="ECO:0000313" key="2">
    <source>
        <dbReference type="Proteomes" id="UP000283269"/>
    </source>
</evidence>
<keyword evidence="2" id="KW-1185">Reference proteome</keyword>
<dbReference type="Proteomes" id="UP000283269">
    <property type="component" value="Unassembled WGS sequence"/>
</dbReference>
<protein>
    <submittedName>
        <fullName evidence="1">Uncharacterized protein</fullName>
    </submittedName>
</protein>
<accession>A0A409WUJ2</accession>
<organism evidence="1 2">
    <name type="scientific">Psilocybe cyanescens</name>
    <dbReference type="NCBI Taxonomy" id="93625"/>
    <lineage>
        <taxon>Eukaryota</taxon>
        <taxon>Fungi</taxon>
        <taxon>Dikarya</taxon>
        <taxon>Basidiomycota</taxon>
        <taxon>Agaricomycotina</taxon>
        <taxon>Agaricomycetes</taxon>
        <taxon>Agaricomycetidae</taxon>
        <taxon>Agaricales</taxon>
        <taxon>Agaricineae</taxon>
        <taxon>Strophariaceae</taxon>
        <taxon>Psilocybe</taxon>
    </lineage>
</organism>
<proteinExistence type="predicted"/>
<comment type="caution">
    <text evidence="1">The sequence shown here is derived from an EMBL/GenBank/DDBJ whole genome shotgun (WGS) entry which is preliminary data.</text>
</comment>
<dbReference type="AlphaFoldDB" id="A0A409WUJ2"/>
<evidence type="ECO:0000313" key="1">
    <source>
        <dbReference type="EMBL" id="PPQ82194.1"/>
    </source>
</evidence>